<keyword evidence="1" id="KW-0812">Transmembrane</keyword>
<evidence type="ECO:0000256" key="1">
    <source>
        <dbReference type="SAM" id="Phobius"/>
    </source>
</evidence>
<protein>
    <submittedName>
        <fullName evidence="2">Uncharacterized protein</fullName>
    </submittedName>
</protein>
<dbReference type="AlphaFoldDB" id="N1UY10"/>
<dbReference type="RefSeq" id="WP_005269399.1">
    <property type="nucleotide sequence ID" value="NZ_ANPE02000143.1"/>
</dbReference>
<feature type="transmembrane region" description="Helical" evidence="1">
    <location>
        <begin position="6"/>
        <end position="25"/>
    </location>
</feature>
<comment type="caution">
    <text evidence="2">The sequence shown here is derived from an EMBL/GenBank/DDBJ whole genome shotgun (WGS) entry which is preliminary data.</text>
</comment>
<keyword evidence="1" id="KW-1133">Transmembrane helix</keyword>
<accession>N1UY10</accession>
<proteinExistence type="predicted"/>
<keyword evidence="3" id="KW-1185">Reference proteome</keyword>
<evidence type="ECO:0000313" key="3">
    <source>
        <dbReference type="Proteomes" id="UP000010729"/>
    </source>
</evidence>
<keyword evidence="1" id="KW-0472">Membrane</keyword>
<reference evidence="2 3" key="1">
    <citation type="journal article" date="2013" name="Genome Announc.">
        <title>Draft Genome Sequence of Arthrobacter crystallopoietes Strain BAB-32, Revealing Genes for Bioremediation.</title>
        <authorList>
            <person name="Joshi M.N."/>
            <person name="Pandit A.S."/>
            <person name="Sharma A."/>
            <person name="Pandya R.V."/>
            <person name="Desai S.M."/>
            <person name="Saxena A.K."/>
            <person name="Bagatharia S.B."/>
        </authorList>
    </citation>
    <scope>NUCLEOTIDE SEQUENCE [LARGE SCALE GENOMIC DNA]</scope>
    <source>
        <strain evidence="2 3">BAB-32</strain>
    </source>
</reference>
<gene>
    <name evidence="2" type="ORF">D477_012238</name>
</gene>
<sequence>MEPLIFIMIALVVAGIVWVLLAARADHRADKHVSRSRSGSGWSAPGAYGAGTIGGTGFYSDSSTGDSGGGGDC</sequence>
<dbReference type="Proteomes" id="UP000010729">
    <property type="component" value="Unassembled WGS sequence"/>
</dbReference>
<evidence type="ECO:0000313" key="2">
    <source>
        <dbReference type="EMBL" id="EMY33945.1"/>
    </source>
</evidence>
<dbReference type="EMBL" id="ANPE02000143">
    <property type="protein sequence ID" value="EMY33945.1"/>
    <property type="molecule type" value="Genomic_DNA"/>
</dbReference>
<name>N1UY10_9MICC</name>
<organism evidence="2 3">
    <name type="scientific">Arthrobacter crystallopoietes BAB-32</name>
    <dbReference type="NCBI Taxonomy" id="1246476"/>
    <lineage>
        <taxon>Bacteria</taxon>
        <taxon>Bacillati</taxon>
        <taxon>Actinomycetota</taxon>
        <taxon>Actinomycetes</taxon>
        <taxon>Micrococcales</taxon>
        <taxon>Micrococcaceae</taxon>
        <taxon>Crystallibacter</taxon>
    </lineage>
</organism>